<feature type="domain" description="Calcineurin-like phosphoesterase" evidence="7">
    <location>
        <begin position="13"/>
        <end position="210"/>
    </location>
</feature>
<keyword evidence="6" id="KW-1133">Transmembrane helix</keyword>
<evidence type="ECO:0000256" key="2">
    <source>
        <dbReference type="ARBA" id="ARBA00022519"/>
    </source>
</evidence>
<keyword evidence="2" id="KW-0997">Cell inner membrane</keyword>
<evidence type="ECO:0000313" key="9">
    <source>
        <dbReference type="Proteomes" id="UP000199513"/>
    </source>
</evidence>
<dbReference type="GO" id="GO:0046872">
    <property type="term" value="F:metal ion binding"/>
    <property type="evidence" value="ECO:0007669"/>
    <property type="project" value="UniProtKB-KW"/>
</dbReference>
<dbReference type="GO" id="GO:0009245">
    <property type="term" value="P:lipid A biosynthetic process"/>
    <property type="evidence" value="ECO:0007669"/>
    <property type="project" value="TreeGrafter"/>
</dbReference>
<evidence type="ECO:0000259" key="7">
    <source>
        <dbReference type="Pfam" id="PF00149"/>
    </source>
</evidence>
<dbReference type="Pfam" id="PF00149">
    <property type="entry name" value="Metallophos"/>
    <property type="match status" value="1"/>
</dbReference>
<keyword evidence="6" id="KW-0812">Transmembrane</keyword>
<evidence type="ECO:0000256" key="1">
    <source>
        <dbReference type="ARBA" id="ARBA00022475"/>
    </source>
</evidence>
<dbReference type="GO" id="GO:0016020">
    <property type="term" value="C:membrane"/>
    <property type="evidence" value="ECO:0007669"/>
    <property type="project" value="GOC"/>
</dbReference>
<gene>
    <name evidence="8" type="ORF">SAMN04488541_101282</name>
</gene>
<keyword evidence="1" id="KW-1003">Cell membrane</keyword>
<dbReference type="EMBL" id="FONY01000012">
    <property type="protein sequence ID" value="SFF00167.1"/>
    <property type="molecule type" value="Genomic_DNA"/>
</dbReference>
<evidence type="ECO:0000256" key="4">
    <source>
        <dbReference type="ARBA" id="ARBA00023136"/>
    </source>
</evidence>
<accession>A0A1I2F5Q8</accession>
<reference evidence="8 9" key="1">
    <citation type="submission" date="2016-10" db="EMBL/GenBank/DDBJ databases">
        <authorList>
            <person name="de Groot N.N."/>
        </authorList>
    </citation>
    <scope>NUCLEOTIDE SEQUENCE [LARGE SCALE GENOMIC DNA]</scope>
    <source>
        <strain>GEY</strain>
        <strain evidence="9">DSM 9560</strain>
    </source>
</reference>
<protein>
    <submittedName>
        <fullName evidence="8">UDP-2,3-diacylglucosamine pyrophosphatase LpxH</fullName>
    </submittedName>
</protein>
<dbReference type="GO" id="GO:0008758">
    <property type="term" value="F:UDP-2,3-diacylglucosamine hydrolase activity"/>
    <property type="evidence" value="ECO:0007669"/>
    <property type="project" value="TreeGrafter"/>
</dbReference>
<dbReference type="Proteomes" id="UP000199513">
    <property type="component" value="Unassembled WGS sequence"/>
</dbReference>
<name>A0A1I2F5Q8_9BACT</name>
<dbReference type="AlphaFoldDB" id="A0A1I2F5Q8"/>
<evidence type="ECO:0000313" key="8">
    <source>
        <dbReference type="EMBL" id="SFF00167.1"/>
    </source>
</evidence>
<evidence type="ECO:0000256" key="3">
    <source>
        <dbReference type="ARBA" id="ARBA00022723"/>
    </source>
</evidence>
<evidence type="ECO:0000256" key="5">
    <source>
        <dbReference type="ARBA" id="ARBA00023211"/>
    </source>
</evidence>
<dbReference type="InterPro" id="IPR043461">
    <property type="entry name" value="LpxH-like"/>
</dbReference>
<dbReference type="CDD" id="cd07398">
    <property type="entry name" value="MPP_YbbF-LpxH"/>
    <property type="match status" value="1"/>
</dbReference>
<keyword evidence="9" id="KW-1185">Reference proteome</keyword>
<sequence>MNNEKVRKRKPEIVVISDVHLGTFGCRAEELLDYLRSIKPKMLILNGDIIDIWRFSRRYWGKAHNEIIRRILKLMIKGTQVYYITGNHDELLRRFPEFHAGNFHLVNKLVLNVDGKKVWLFHGDIFDVSITHAKWLAKLGSIGYDLLIMMNSFCNFFLTWFGYHKMSFSKKIKNSVKGAIKYISDFEQVAAELAIDRQYDYLACGHIHQPVIRDISNHKGEVTYLNSGDWVENMTSLEYEKGEWKIFQYEYKKKQQVADTTPVPVQVEIREQEMVAA</sequence>
<proteinExistence type="predicted"/>
<dbReference type="RefSeq" id="WP_091543822.1">
    <property type="nucleotide sequence ID" value="NZ_FONY01000012.1"/>
</dbReference>
<dbReference type="PANTHER" id="PTHR34990">
    <property type="entry name" value="UDP-2,3-DIACYLGLUCOSAMINE HYDROLASE-RELATED"/>
    <property type="match status" value="1"/>
</dbReference>
<dbReference type="STRING" id="1003.SAMN04488541_101282"/>
<feature type="transmembrane region" description="Helical" evidence="6">
    <location>
        <begin position="142"/>
        <end position="163"/>
    </location>
</feature>
<dbReference type="InterPro" id="IPR004843">
    <property type="entry name" value="Calcineurin-like_PHP"/>
</dbReference>
<dbReference type="InterPro" id="IPR029052">
    <property type="entry name" value="Metallo-depent_PP-like"/>
</dbReference>
<organism evidence="8 9">
    <name type="scientific">Thermoflexibacter ruber</name>
    <dbReference type="NCBI Taxonomy" id="1003"/>
    <lineage>
        <taxon>Bacteria</taxon>
        <taxon>Pseudomonadati</taxon>
        <taxon>Bacteroidota</taxon>
        <taxon>Cytophagia</taxon>
        <taxon>Cytophagales</taxon>
        <taxon>Thermoflexibacteraceae</taxon>
        <taxon>Thermoflexibacter</taxon>
    </lineage>
</organism>
<keyword evidence="4 6" id="KW-0472">Membrane</keyword>
<dbReference type="SUPFAM" id="SSF56300">
    <property type="entry name" value="Metallo-dependent phosphatases"/>
    <property type="match status" value="1"/>
</dbReference>
<dbReference type="PANTHER" id="PTHR34990:SF2">
    <property type="entry name" value="BLL8164 PROTEIN"/>
    <property type="match status" value="1"/>
</dbReference>
<keyword evidence="3" id="KW-0479">Metal-binding</keyword>
<evidence type="ECO:0000256" key="6">
    <source>
        <dbReference type="SAM" id="Phobius"/>
    </source>
</evidence>
<keyword evidence="5" id="KW-0464">Manganese</keyword>
<dbReference type="OrthoDB" id="9802481at2"/>
<dbReference type="Gene3D" id="3.60.21.10">
    <property type="match status" value="1"/>
</dbReference>